<dbReference type="Gene3D" id="2.60.120.200">
    <property type="match status" value="1"/>
</dbReference>
<sequence length="371" mass="40943">MNKASGFNSSSLSALRDSFEPMLKSMRGGANSMMPGGIPGAPPANVPMGRQLIETFVITLVFSVSMQILESSFSQLKRYQSMAVDMYPLTYDSPQTFIQSPDSGFPILEASKDERAGTEFSYSCFLSVQPETFTGEKGALKHVFHKGSNAVFPLMAPAVFFKADSNTLRVYMNTTMNWNNFIDIPNIPLKKWFHLVIMVKGRSLDVYINGNLANRLTFSDIPKLNYGSFYLFLPKNVNTDNLQASLCTTNSMAANVNVSATMTTETEKDLGGAPITITGRMNGFASRIKYFAFALSYAQIDKLLKEGPNPTMFRPSGPSISIMPHIAVGWDLNFNSGPVYVPNSNQFDKNMPGYQTDSWWTSDDHSGTGPE</sequence>
<accession>A0A6C0KX37</accession>
<dbReference type="InterPro" id="IPR013320">
    <property type="entry name" value="ConA-like_dom_sf"/>
</dbReference>
<dbReference type="SUPFAM" id="SSF49899">
    <property type="entry name" value="Concanavalin A-like lectins/glucanases"/>
    <property type="match status" value="1"/>
</dbReference>
<dbReference type="EMBL" id="MN740998">
    <property type="protein sequence ID" value="QHU22159.1"/>
    <property type="molecule type" value="Genomic_DNA"/>
</dbReference>
<reference evidence="1" key="1">
    <citation type="journal article" date="2020" name="Nature">
        <title>Giant virus diversity and host interactions through global metagenomics.</title>
        <authorList>
            <person name="Schulz F."/>
            <person name="Roux S."/>
            <person name="Paez-Espino D."/>
            <person name="Jungbluth S."/>
            <person name="Walsh D.A."/>
            <person name="Denef V.J."/>
            <person name="McMahon K.D."/>
            <person name="Konstantinidis K.T."/>
            <person name="Eloe-Fadrosh E.A."/>
            <person name="Kyrpides N.C."/>
            <person name="Woyke T."/>
        </authorList>
    </citation>
    <scope>NUCLEOTIDE SEQUENCE</scope>
    <source>
        <strain evidence="1">GVMAG-S-3300013286-35</strain>
    </source>
</reference>
<organism evidence="1">
    <name type="scientific">viral metagenome</name>
    <dbReference type="NCBI Taxonomy" id="1070528"/>
    <lineage>
        <taxon>unclassified sequences</taxon>
        <taxon>metagenomes</taxon>
        <taxon>organismal metagenomes</taxon>
    </lineage>
</organism>
<proteinExistence type="predicted"/>
<dbReference type="Pfam" id="PF13385">
    <property type="entry name" value="Laminin_G_3"/>
    <property type="match status" value="1"/>
</dbReference>
<name>A0A6C0KX37_9ZZZZ</name>
<evidence type="ECO:0000313" key="1">
    <source>
        <dbReference type="EMBL" id="QHU22159.1"/>
    </source>
</evidence>
<dbReference type="AlphaFoldDB" id="A0A6C0KX37"/>
<protein>
    <submittedName>
        <fullName evidence="1">Uncharacterized protein</fullName>
    </submittedName>
</protein>